<name>B7LUB4_ESCF3</name>
<dbReference type="Proteomes" id="UP000000745">
    <property type="component" value="Chromosome"/>
</dbReference>
<gene>
    <name evidence="1" type="ordered locus">EFER_2066</name>
</gene>
<evidence type="ECO:0000313" key="1">
    <source>
        <dbReference type="EMBL" id="CAQ89569.1"/>
    </source>
</evidence>
<accession>B7LUB4</accession>
<dbReference type="EMBL" id="CU928158">
    <property type="protein sequence ID" value="CAQ89569.1"/>
    <property type="molecule type" value="Genomic_DNA"/>
</dbReference>
<dbReference type="AlphaFoldDB" id="B7LUB4"/>
<proteinExistence type="predicted"/>
<dbReference type="HOGENOM" id="CLU_3152888_0_0_6"/>
<keyword evidence="2" id="KW-1185">Reference proteome</keyword>
<evidence type="ECO:0000313" key="2">
    <source>
        <dbReference type="Proteomes" id="UP000000745"/>
    </source>
</evidence>
<reference evidence="2" key="1">
    <citation type="journal article" date="2009" name="PLoS Genet.">
        <title>Organised genome dynamics in the Escherichia coli species results in highly diverse adaptive paths.</title>
        <authorList>
            <person name="Touchon M."/>
            <person name="Hoede C."/>
            <person name="Tenaillon O."/>
            <person name="Barbe V."/>
            <person name="Baeriswyl S."/>
            <person name="Bidet P."/>
            <person name="Bingen E."/>
            <person name="Bonacorsi S."/>
            <person name="Bouchier C."/>
            <person name="Bouvet O."/>
            <person name="Calteau A."/>
            <person name="Chiapello H."/>
            <person name="Clermont O."/>
            <person name="Cruveiller S."/>
            <person name="Danchin A."/>
            <person name="Diard M."/>
            <person name="Dossat C."/>
            <person name="Karoui M.E."/>
            <person name="Frapy E."/>
            <person name="Garry L."/>
            <person name="Ghigo J.M."/>
            <person name="Gilles A.M."/>
            <person name="Johnson J."/>
            <person name="Le Bouguenec C."/>
            <person name="Lescat M."/>
            <person name="Mangenot S."/>
            <person name="Martinez-Jehanne V."/>
            <person name="Matic I."/>
            <person name="Nassif X."/>
            <person name="Oztas S."/>
            <person name="Petit M.A."/>
            <person name="Pichon C."/>
            <person name="Rouy Z."/>
            <person name="Ruf C.S."/>
            <person name="Schneider D."/>
            <person name="Tourret J."/>
            <person name="Vacherie B."/>
            <person name="Vallenet D."/>
            <person name="Medigue C."/>
            <person name="Rocha E.P.C."/>
            <person name="Denamur E."/>
        </authorList>
    </citation>
    <scope>NUCLEOTIDE SEQUENCE [LARGE SCALE GENOMIC DNA]</scope>
    <source>
        <strain evidence="2">ATCC 35469 / DSM 13698 / BCRC 15582 / CCUG 18766 / IAM 14443 / JCM 21226 / LMG 7866 / NBRC 102419 / NCTC 12128 / CDC 0568-73</strain>
    </source>
</reference>
<sequence>MSNIVGDFPHLHFLARGASEHIPLTVSIRIPLVLNPIKKGYCVNSPCY</sequence>
<dbReference type="KEGG" id="efe:EFER_2066"/>
<organism evidence="1 2">
    <name type="scientific">Escherichia fergusonii (strain ATCC 35469 / DSM 13698 / CCUG 18766 / IAM 14443 / JCM 21226 / LMG 7866 / NBRC 102419 / NCTC 12128 / CDC 0568-73)</name>
    <dbReference type="NCBI Taxonomy" id="585054"/>
    <lineage>
        <taxon>Bacteria</taxon>
        <taxon>Pseudomonadati</taxon>
        <taxon>Pseudomonadota</taxon>
        <taxon>Gammaproteobacteria</taxon>
        <taxon>Enterobacterales</taxon>
        <taxon>Enterobacteriaceae</taxon>
        <taxon>Escherichia</taxon>
    </lineage>
</organism>
<protein>
    <submittedName>
        <fullName evidence="1">Uncharacterized protein</fullName>
    </submittedName>
</protein>